<dbReference type="Proteomes" id="UP000325315">
    <property type="component" value="Unassembled WGS sequence"/>
</dbReference>
<gene>
    <name evidence="2" type="ORF">EPI10_029256</name>
</gene>
<comment type="caution">
    <text evidence="2">The sequence shown here is derived from an EMBL/GenBank/DDBJ whole genome shotgun (WGS) entry which is preliminary data.</text>
</comment>
<evidence type="ECO:0000313" key="3">
    <source>
        <dbReference type="Proteomes" id="UP000325315"/>
    </source>
</evidence>
<proteinExistence type="predicted"/>
<accession>A0A5B6V1E2</accession>
<dbReference type="EMBL" id="SMMG02000009">
    <property type="protein sequence ID" value="KAA3462803.1"/>
    <property type="molecule type" value="Genomic_DNA"/>
</dbReference>
<sequence>MFLFHPFRATLCLICLLVAVSVELSNNNIVNFPSCRFGLYGLSVPHESLFKMVDISSYNEQVPFYSTIGYKSDLEPYSYLVDIEPFENKEKPLDLVGLKAEGKSERSLA</sequence>
<keyword evidence="2" id="KW-0436">Ligase</keyword>
<feature type="signal peptide" evidence="1">
    <location>
        <begin position="1"/>
        <end position="21"/>
    </location>
</feature>
<keyword evidence="1" id="KW-0732">Signal</keyword>
<organism evidence="2 3">
    <name type="scientific">Gossypium australe</name>
    <dbReference type="NCBI Taxonomy" id="47621"/>
    <lineage>
        <taxon>Eukaryota</taxon>
        <taxon>Viridiplantae</taxon>
        <taxon>Streptophyta</taxon>
        <taxon>Embryophyta</taxon>
        <taxon>Tracheophyta</taxon>
        <taxon>Spermatophyta</taxon>
        <taxon>Magnoliopsida</taxon>
        <taxon>eudicotyledons</taxon>
        <taxon>Gunneridae</taxon>
        <taxon>Pentapetalae</taxon>
        <taxon>rosids</taxon>
        <taxon>malvids</taxon>
        <taxon>Malvales</taxon>
        <taxon>Malvaceae</taxon>
        <taxon>Malvoideae</taxon>
        <taxon>Gossypium</taxon>
    </lineage>
</organism>
<reference evidence="3" key="1">
    <citation type="journal article" date="2019" name="Plant Biotechnol. J.">
        <title>Genome sequencing of the Australian wild diploid species Gossypium australe highlights disease resistance and delayed gland morphogenesis.</title>
        <authorList>
            <person name="Cai Y."/>
            <person name="Cai X."/>
            <person name="Wang Q."/>
            <person name="Wang P."/>
            <person name="Zhang Y."/>
            <person name="Cai C."/>
            <person name="Xu Y."/>
            <person name="Wang K."/>
            <person name="Zhou Z."/>
            <person name="Wang C."/>
            <person name="Geng S."/>
            <person name="Li B."/>
            <person name="Dong Q."/>
            <person name="Hou Y."/>
            <person name="Wang H."/>
            <person name="Ai P."/>
            <person name="Liu Z."/>
            <person name="Yi F."/>
            <person name="Sun M."/>
            <person name="An G."/>
            <person name="Cheng J."/>
            <person name="Zhang Y."/>
            <person name="Shi Q."/>
            <person name="Xie Y."/>
            <person name="Shi X."/>
            <person name="Chang Y."/>
            <person name="Huang F."/>
            <person name="Chen Y."/>
            <person name="Hong S."/>
            <person name="Mi L."/>
            <person name="Sun Q."/>
            <person name="Zhang L."/>
            <person name="Zhou B."/>
            <person name="Peng R."/>
            <person name="Zhang X."/>
            <person name="Liu F."/>
        </authorList>
    </citation>
    <scope>NUCLEOTIDE SEQUENCE [LARGE SCALE GENOMIC DNA]</scope>
    <source>
        <strain evidence="3">cv. PA1801</strain>
    </source>
</reference>
<dbReference type="OrthoDB" id="1911032at2759"/>
<protein>
    <submittedName>
        <fullName evidence="2">Formate--tetrahydrofolate ligase</fullName>
    </submittedName>
</protein>
<dbReference type="GO" id="GO:0016874">
    <property type="term" value="F:ligase activity"/>
    <property type="evidence" value="ECO:0007669"/>
    <property type="project" value="UniProtKB-KW"/>
</dbReference>
<keyword evidence="3" id="KW-1185">Reference proteome</keyword>
<feature type="chain" id="PRO_5023115393" evidence="1">
    <location>
        <begin position="22"/>
        <end position="109"/>
    </location>
</feature>
<evidence type="ECO:0000256" key="1">
    <source>
        <dbReference type="SAM" id="SignalP"/>
    </source>
</evidence>
<name>A0A5B6V1E2_9ROSI</name>
<evidence type="ECO:0000313" key="2">
    <source>
        <dbReference type="EMBL" id="KAA3462803.1"/>
    </source>
</evidence>
<dbReference type="AlphaFoldDB" id="A0A5B6V1E2"/>